<dbReference type="GO" id="GO:0004674">
    <property type="term" value="F:protein serine/threonine kinase activity"/>
    <property type="evidence" value="ECO:0007669"/>
    <property type="project" value="UniProtKB-EC"/>
</dbReference>
<evidence type="ECO:0000259" key="13">
    <source>
        <dbReference type="PROSITE" id="PS50011"/>
    </source>
</evidence>
<evidence type="ECO:0000256" key="3">
    <source>
        <dbReference type="ARBA" id="ARBA00022679"/>
    </source>
</evidence>
<dbReference type="InterPro" id="IPR020635">
    <property type="entry name" value="Tyr_kinase_cat_dom"/>
</dbReference>
<evidence type="ECO:0000256" key="2">
    <source>
        <dbReference type="ARBA" id="ARBA00022443"/>
    </source>
</evidence>
<dbReference type="KEGG" id="goe:100897666"/>
<dbReference type="Pfam" id="PF07653">
    <property type="entry name" value="SH3_2"/>
    <property type="match status" value="1"/>
</dbReference>
<feature type="domain" description="SH3" evidence="12">
    <location>
        <begin position="380"/>
        <end position="442"/>
    </location>
</feature>
<dbReference type="InterPro" id="IPR008266">
    <property type="entry name" value="Tyr_kinase_AS"/>
</dbReference>
<evidence type="ECO:0000256" key="5">
    <source>
        <dbReference type="ARBA" id="ARBA00022777"/>
    </source>
</evidence>
<dbReference type="SUPFAM" id="SSF50044">
    <property type="entry name" value="SH3-domain"/>
    <property type="match status" value="1"/>
</dbReference>
<evidence type="ECO:0000259" key="12">
    <source>
        <dbReference type="PROSITE" id="PS50002"/>
    </source>
</evidence>
<proteinExistence type="predicted"/>
<evidence type="ECO:0000256" key="10">
    <source>
        <dbReference type="PROSITE-ProRule" id="PRU10141"/>
    </source>
</evidence>
<dbReference type="InterPro" id="IPR000719">
    <property type="entry name" value="Prot_kinase_dom"/>
</dbReference>
<evidence type="ECO:0000256" key="8">
    <source>
        <dbReference type="ARBA" id="ARBA00047899"/>
    </source>
</evidence>
<feature type="region of interest" description="Disordered" evidence="11">
    <location>
        <begin position="697"/>
        <end position="717"/>
    </location>
</feature>
<evidence type="ECO:0000256" key="1">
    <source>
        <dbReference type="ARBA" id="ARBA00011903"/>
    </source>
</evidence>
<feature type="compositionally biased region" description="Polar residues" evidence="11">
    <location>
        <begin position="785"/>
        <end position="799"/>
    </location>
</feature>
<dbReference type="PROSITE" id="PS50002">
    <property type="entry name" value="SH3"/>
    <property type="match status" value="1"/>
</dbReference>
<feature type="binding site" evidence="10">
    <location>
        <position position="146"/>
    </location>
    <ligand>
        <name>ATP</name>
        <dbReference type="ChEBI" id="CHEBI:30616"/>
    </ligand>
</feature>
<dbReference type="Pfam" id="PF07714">
    <property type="entry name" value="PK_Tyr_Ser-Thr"/>
    <property type="match status" value="1"/>
</dbReference>
<keyword evidence="2 9" id="KW-0728">SH3 domain</keyword>
<dbReference type="PANTHER" id="PTHR24418">
    <property type="entry name" value="TYROSINE-PROTEIN KINASE"/>
    <property type="match status" value="1"/>
</dbReference>
<evidence type="ECO:0000256" key="4">
    <source>
        <dbReference type="ARBA" id="ARBA00022741"/>
    </source>
</evidence>
<dbReference type="EC" id="2.7.10.2" evidence="1"/>
<dbReference type="SMART" id="SM00219">
    <property type="entry name" value="TyrKc"/>
    <property type="match status" value="1"/>
</dbReference>
<keyword evidence="4 10" id="KW-0547">Nucleotide-binding</keyword>
<dbReference type="Gene3D" id="1.10.510.10">
    <property type="entry name" value="Transferase(Phosphotransferase) domain 1"/>
    <property type="match status" value="1"/>
</dbReference>
<protein>
    <recommendedName>
        <fullName evidence="1">non-specific protein-tyrosine kinase</fullName>
        <ecNumber evidence="1">2.7.10.2</ecNumber>
    </recommendedName>
</protein>
<evidence type="ECO:0000256" key="6">
    <source>
        <dbReference type="ARBA" id="ARBA00022840"/>
    </source>
</evidence>
<keyword evidence="7" id="KW-0829">Tyrosine-protein kinase</keyword>
<dbReference type="InterPro" id="IPR011009">
    <property type="entry name" value="Kinase-like_dom_sf"/>
</dbReference>
<comment type="catalytic activity">
    <reaction evidence="8">
        <text>L-threonyl-[protein] + ATP = O-phospho-L-threonyl-[protein] + ADP + H(+)</text>
        <dbReference type="Rhea" id="RHEA:46608"/>
        <dbReference type="Rhea" id="RHEA-COMP:11060"/>
        <dbReference type="Rhea" id="RHEA-COMP:11605"/>
        <dbReference type="ChEBI" id="CHEBI:15378"/>
        <dbReference type="ChEBI" id="CHEBI:30013"/>
        <dbReference type="ChEBI" id="CHEBI:30616"/>
        <dbReference type="ChEBI" id="CHEBI:61977"/>
        <dbReference type="ChEBI" id="CHEBI:456216"/>
        <dbReference type="EC" id="2.7.11.1"/>
    </reaction>
</comment>
<keyword evidence="3" id="KW-0808">Transferase</keyword>
<feature type="domain" description="Protein kinase" evidence="13">
    <location>
        <begin position="114"/>
        <end position="381"/>
    </location>
</feature>
<dbReference type="PROSITE" id="PS00109">
    <property type="entry name" value="PROTEIN_KINASE_TYR"/>
    <property type="match status" value="1"/>
</dbReference>
<evidence type="ECO:0000256" key="9">
    <source>
        <dbReference type="PROSITE-ProRule" id="PRU00192"/>
    </source>
</evidence>
<dbReference type="GO" id="GO:0005524">
    <property type="term" value="F:ATP binding"/>
    <property type="evidence" value="ECO:0007669"/>
    <property type="project" value="UniProtKB-UniRule"/>
</dbReference>
<dbReference type="SUPFAM" id="SSF56112">
    <property type="entry name" value="Protein kinase-like (PK-like)"/>
    <property type="match status" value="1"/>
</dbReference>
<keyword evidence="5" id="KW-0418">Kinase</keyword>
<dbReference type="SMART" id="SM00326">
    <property type="entry name" value="SH3"/>
    <property type="match status" value="1"/>
</dbReference>
<dbReference type="InterPro" id="IPR001245">
    <property type="entry name" value="Ser-Thr/Tyr_kinase_cat_dom"/>
</dbReference>
<dbReference type="InterPro" id="IPR036028">
    <property type="entry name" value="SH3-like_dom_sf"/>
</dbReference>
<feature type="compositionally biased region" description="Basic and acidic residues" evidence="11">
    <location>
        <begin position="832"/>
        <end position="842"/>
    </location>
</feature>
<feature type="region of interest" description="Disordered" evidence="11">
    <location>
        <begin position="451"/>
        <end position="501"/>
    </location>
</feature>
<dbReference type="InterPro" id="IPR017441">
    <property type="entry name" value="Protein_kinase_ATP_BS"/>
</dbReference>
<dbReference type="Gene3D" id="2.30.30.40">
    <property type="entry name" value="SH3 Domains"/>
    <property type="match status" value="1"/>
</dbReference>
<feature type="region of interest" description="Disordered" evidence="11">
    <location>
        <begin position="560"/>
        <end position="590"/>
    </location>
</feature>
<evidence type="ECO:0000313" key="14">
    <source>
        <dbReference type="Proteomes" id="UP000694867"/>
    </source>
</evidence>
<sequence>MALAGEHIPLTLYELLVEAKLSEYYEPFRNELQVTTADQLKLLEDRHYNQLGMSKFEQRRLKRHFDKHFSNGYLGKIRQFLMGKQLPIQDRVLGLPVPPSEPSGPQYLIPRSQIILSETLGSGEFGVVRSGVWMSPVGTRVNVAVKCLSRMRLQSNASDFLAEAAIMHSISHANIVKLYGVVQGGQDLMLVTELAPFRSLLECLKEPAFAIHSCPRILSNFAIQIAEGMAYLEGRRMIHRDLAARNVLVFARDFVKISDFGLSRALGVGKDYYQTNFSQNLKLPIAWCAPESINFLKFTSASDVWAFGVTLWEMFSFGAQPWQDFNGQQILNAIDEPNYQRLERPEACPRETYSLMLKCWAHDTSHRPTFNQLIALLNSSMPEQVQAHTDSQNASRQIRDSLEFHRGDVIVVLDKSTPEVWRGFCLGTVGYFPASATVPYESNASLVPAQSNAVPFDKGEPCRKSKPRRPQRDSSSDMTPLLRQSVTDESQTPPAAQRVAPVSLGNALPSRHEYHEISDEDLSPFDVGPPLCDEVFRGTEEPDQHAFVVAALAMSCRQRKDGSTSSTSTVMDTRPLIKNKSPGHIVKPISPTDEQAIDTAIQIAKDLASKSLQQDQSPVATPTRKHGPRFFIFNSKGHHHEKKNFSEMLEHTRQIQDALPREVTDVYSALVEKGEMTCCLEDSPPADSRTYSNCAELTDPPPPLPPKPAVKTKTEGLRHHRRIHPLVLTLPGYEQQDANNNNTFKAPANDARVVQTLPRLPAQIPPRHEPERPRSRPTSRSNESLLRSSPLHSFGSSESLPCRPEIRHFRSIEPLLETRNRPSNSTQSLRAESSRSFDRMDIGDPTGARPKKKLDRHVSCEDLLDFSTDRAAARRTQGRQRGTDSDEVHIMQKVLAYENLPSVDCLTALNITEWDVHKAIKLAKLRLLLAKRAEGAKLDEIPFSETKSVLETTNWNLEQAVQAIMGLV</sequence>
<evidence type="ECO:0000256" key="7">
    <source>
        <dbReference type="ARBA" id="ARBA00023137"/>
    </source>
</evidence>
<evidence type="ECO:0000256" key="11">
    <source>
        <dbReference type="SAM" id="MobiDB-lite"/>
    </source>
</evidence>
<dbReference type="RefSeq" id="XP_003738579.1">
    <property type="nucleotide sequence ID" value="XM_003738531.1"/>
</dbReference>
<feature type="region of interest" description="Disordered" evidence="11">
    <location>
        <begin position="758"/>
        <end position="800"/>
    </location>
</feature>
<dbReference type="GO" id="GO:0004715">
    <property type="term" value="F:non-membrane spanning protein tyrosine kinase activity"/>
    <property type="evidence" value="ECO:0007669"/>
    <property type="project" value="UniProtKB-EC"/>
</dbReference>
<gene>
    <name evidence="15" type="primary">LOC100897666</name>
</gene>
<feature type="region of interest" description="Disordered" evidence="11">
    <location>
        <begin position="813"/>
        <end position="854"/>
    </location>
</feature>
<feature type="compositionally biased region" description="Pro residues" evidence="11">
    <location>
        <begin position="699"/>
        <end position="708"/>
    </location>
</feature>
<dbReference type="PROSITE" id="PS00107">
    <property type="entry name" value="PROTEIN_KINASE_ATP"/>
    <property type="match status" value="1"/>
</dbReference>
<dbReference type="Pfam" id="PF22931">
    <property type="entry name" value="SAM_TNK"/>
    <property type="match status" value="1"/>
</dbReference>
<feature type="compositionally biased region" description="Polar residues" evidence="11">
    <location>
        <begin position="476"/>
        <end position="494"/>
    </location>
</feature>
<evidence type="ECO:0000313" key="15">
    <source>
        <dbReference type="RefSeq" id="XP_003738579.1"/>
    </source>
</evidence>
<dbReference type="GO" id="GO:0002009">
    <property type="term" value="P:morphogenesis of an epithelium"/>
    <property type="evidence" value="ECO:0007669"/>
    <property type="project" value="UniProtKB-ARBA"/>
</dbReference>
<dbReference type="GeneID" id="100897666"/>
<keyword evidence="6 10" id="KW-0067">ATP-binding</keyword>
<keyword evidence="14" id="KW-1185">Reference proteome</keyword>
<accession>A0AAJ6VVF2</accession>
<dbReference type="PROSITE" id="PS50011">
    <property type="entry name" value="PROTEIN_KINASE_DOM"/>
    <property type="match status" value="1"/>
</dbReference>
<dbReference type="FunFam" id="1.10.510.10:FF:000521">
    <property type="entry name" value="Tyrosine-protein kinase pr2"/>
    <property type="match status" value="1"/>
</dbReference>
<organism evidence="14 15">
    <name type="scientific">Galendromus occidentalis</name>
    <name type="common">western predatory mite</name>
    <dbReference type="NCBI Taxonomy" id="34638"/>
    <lineage>
        <taxon>Eukaryota</taxon>
        <taxon>Metazoa</taxon>
        <taxon>Ecdysozoa</taxon>
        <taxon>Arthropoda</taxon>
        <taxon>Chelicerata</taxon>
        <taxon>Arachnida</taxon>
        <taxon>Acari</taxon>
        <taxon>Parasitiformes</taxon>
        <taxon>Mesostigmata</taxon>
        <taxon>Gamasina</taxon>
        <taxon>Phytoseioidea</taxon>
        <taxon>Phytoseiidae</taxon>
        <taxon>Typhlodrominae</taxon>
        <taxon>Galendromus</taxon>
    </lineage>
</organism>
<dbReference type="InterPro" id="IPR055175">
    <property type="entry name" value="ACK/TNK-like_SAM"/>
</dbReference>
<dbReference type="Proteomes" id="UP000694867">
    <property type="component" value="Unplaced"/>
</dbReference>
<reference evidence="15" key="1">
    <citation type="submission" date="2025-08" db="UniProtKB">
        <authorList>
            <consortium name="RefSeq"/>
        </authorList>
    </citation>
    <scope>IDENTIFICATION</scope>
</reference>
<dbReference type="PRINTS" id="PR00109">
    <property type="entry name" value="TYRKINASE"/>
</dbReference>
<dbReference type="CTD" id="36442"/>
<feature type="compositionally biased region" description="Polar residues" evidence="11">
    <location>
        <begin position="821"/>
        <end position="831"/>
    </location>
</feature>
<name>A0AAJ6VVF2_9ACAR</name>
<dbReference type="AlphaFoldDB" id="A0AAJ6VVF2"/>
<dbReference type="InterPro" id="IPR001452">
    <property type="entry name" value="SH3_domain"/>
</dbReference>
<dbReference type="InterPro" id="IPR050198">
    <property type="entry name" value="Non-receptor_tyrosine_kinases"/>
</dbReference>